<keyword evidence="5 11" id="KW-1133">Transmembrane helix</keyword>
<feature type="transmembrane region" description="Helical" evidence="11">
    <location>
        <begin position="66"/>
        <end position="91"/>
    </location>
</feature>
<feature type="transmembrane region" description="Helical" evidence="11">
    <location>
        <begin position="33"/>
        <end position="54"/>
    </location>
</feature>
<evidence type="ECO:0000256" key="11">
    <source>
        <dbReference type="SAM" id="Phobius"/>
    </source>
</evidence>
<dbReference type="STRING" id="126957.T1IVU3"/>
<feature type="transmembrane region" description="Helical" evidence="11">
    <location>
        <begin position="151"/>
        <end position="175"/>
    </location>
</feature>
<feature type="transmembrane region" description="Helical" evidence="11">
    <location>
        <begin position="320"/>
        <end position="339"/>
    </location>
</feature>
<evidence type="ECO:0000256" key="3">
    <source>
        <dbReference type="ARBA" id="ARBA00022475"/>
    </source>
</evidence>
<dbReference type="GO" id="GO:0030425">
    <property type="term" value="C:dendrite"/>
    <property type="evidence" value="ECO:0007669"/>
    <property type="project" value="TreeGrafter"/>
</dbReference>
<name>T1IVU3_STRMM</name>
<dbReference type="GO" id="GO:0007187">
    <property type="term" value="P:G protein-coupled receptor signaling pathway, coupled to cyclic nucleotide second messenger"/>
    <property type="evidence" value="ECO:0007669"/>
    <property type="project" value="TreeGrafter"/>
</dbReference>
<evidence type="ECO:0000259" key="12">
    <source>
        <dbReference type="PROSITE" id="PS50262"/>
    </source>
</evidence>
<evidence type="ECO:0000256" key="5">
    <source>
        <dbReference type="ARBA" id="ARBA00022989"/>
    </source>
</evidence>
<evidence type="ECO:0000313" key="13">
    <source>
        <dbReference type="EnsemblMetazoa" id="SMAR005296-PA"/>
    </source>
</evidence>
<organism evidence="13 14">
    <name type="scientific">Strigamia maritima</name>
    <name type="common">European centipede</name>
    <name type="synonym">Geophilus maritimus</name>
    <dbReference type="NCBI Taxonomy" id="126957"/>
    <lineage>
        <taxon>Eukaryota</taxon>
        <taxon>Metazoa</taxon>
        <taxon>Ecdysozoa</taxon>
        <taxon>Arthropoda</taxon>
        <taxon>Myriapoda</taxon>
        <taxon>Chilopoda</taxon>
        <taxon>Pleurostigmophora</taxon>
        <taxon>Geophilomorpha</taxon>
        <taxon>Linotaeniidae</taxon>
        <taxon>Strigamia</taxon>
    </lineage>
</organism>
<dbReference type="OMA" id="FLTIWCY"/>
<accession>T1IVU3</accession>
<dbReference type="eggNOG" id="ENOG502TB4U">
    <property type="taxonomic scope" value="Eukaryota"/>
</dbReference>
<dbReference type="Pfam" id="PF00001">
    <property type="entry name" value="7tm_1"/>
    <property type="match status" value="1"/>
</dbReference>
<dbReference type="PANTHER" id="PTHR24247">
    <property type="entry name" value="5-HYDROXYTRYPTAMINE RECEPTOR"/>
    <property type="match status" value="1"/>
</dbReference>
<dbReference type="Proteomes" id="UP000014500">
    <property type="component" value="Unassembled WGS sequence"/>
</dbReference>
<dbReference type="GO" id="GO:0005886">
    <property type="term" value="C:plasma membrane"/>
    <property type="evidence" value="ECO:0007669"/>
    <property type="project" value="UniProtKB-SubCell"/>
</dbReference>
<evidence type="ECO:0000256" key="8">
    <source>
        <dbReference type="ARBA" id="ARBA00023170"/>
    </source>
</evidence>
<feature type="compositionally biased region" description="Basic residues" evidence="10">
    <location>
        <begin position="563"/>
        <end position="574"/>
    </location>
</feature>
<dbReference type="CDD" id="cd00637">
    <property type="entry name" value="7tm_classA_rhodopsin-like"/>
    <property type="match status" value="1"/>
</dbReference>
<evidence type="ECO:0000256" key="7">
    <source>
        <dbReference type="ARBA" id="ARBA00023136"/>
    </source>
</evidence>
<evidence type="ECO:0000313" key="14">
    <source>
        <dbReference type="Proteomes" id="UP000014500"/>
    </source>
</evidence>
<dbReference type="GO" id="GO:0007268">
    <property type="term" value="P:chemical synaptic transmission"/>
    <property type="evidence" value="ECO:0007669"/>
    <property type="project" value="TreeGrafter"/>
</dbReference>
<keyword evidence="7 11" id="KW-0472">Membrane</keyword>
<feature type="transmembrane region" description="Helical" evidence="11">
    <location>
        <begin position="111"/>
        <end position="130"/>
    </location>
</feature>
<protein>
    <recommendedName>
        <fullName evidence="12">G-protein coupled receptors family 1 profile domain-containing protein</fullName>
    </recommendedName>
</protein>
<comment type="subcellular location">
    <subcellularLocation>
        <location evidence="1">Cell membrane</location>
        <topology evidence="1">Multi-pass membrane protein</topology>
    </subcellularLocation>
</comment>
<keyword evidence="4 11" id="KW-0812">Transmembrane</keyword>
<feature type="region of interest" description="Disordered" evidence="10">
    <location>
        <begin position="563"/>
        <end position="603"/>
    </location>
</feature>
<dbReference type="GO" id="GO:0004993">
    <property type="term" value="F:G protein-coupled serotonin receptor activity"/>
    <property type="evidence" value="ECO:0007669"/>
    <property type="project" value="TreeGrafter"/>
</dbReference>
<dbReference type="EMBL" id="JH431595">
    <property type="status" value="NOT_ANNOTATED_CDS"/>
    <property type="molecule type" value="Genomic_DNA"/>
</dbReference>
<keyword evidence="3" id="KW-1003">Cell membrane</keyword>
<dbReference type="InterPro" id="IPR017452">
    <property type="entry name" value="GPCR_Rhodpsn_7TM"/>
</dbReference>
<evidence type="ECO:0000256" key="6">
    <source>
        <dbReference type="ARBA" id="ARBA00023040"/>
    </source>
</evidence>
<evidence type="ECO:0000256" key="4">
    <source>
        <dbReference type="ARBA" id="ARBA00022692"/>
    </source>
</evidence>
<dbReference type="InterPro" id="IPR000276">
    <property type="entry name" value="GPCR_Rhodpsn"/>
</dbReference>
<feature type="domain" description="G-protein coupled receptors family 1 profile" evidence="12">
    <location>
        <begin position="49"/>
        <end position="336"/>
    </location>
</feature>
<evidence type="ECO:0000256" key="9">
    <source>
        <dbReference type="ARBA" id="ARBA00023224"/>
    </source>
</evidence>
<proteinExistence type="inferred from homology"/>
<dbReference type="AlphaFoldDB" id="T1IVU3"/>
<reference evidence="14" key="1">
    <citation type="submission" date="2011-05" db="EMBL/GenBank/DDBJ databases">
        <authorList>
            <person name="Richards S.R."/>
            <person name="Qu J."/>
            <person name="Jiang H."/>
            <person name="Jhangiani S.N."/>
            <person name="Agravi P."/>
            <person name="Goodspeed R."/>
            <person name="Gross S."/>
            <person name="Mandapat C."/>
            <person name="Jackson L."/>
            <person name="Mathew T."/>
            <person name="Pu L."/>
            <person name="Thornton R."/>
            <person name="Saada N."/>
            <person name="Wilczek-Boney K.B."/>
            <person name="Lee S."/>
            <person name="Kovar C."/>
            <person name="Wu Y."/>
            <person name="Scherer S.E."/>
            <person name="Worley K.C."/>
            <person name="Muzny D.M."/>
            <person name="Gibbs R."/>
        </authorList>
    </citation>
    <scope>NUCLEOTIDE SEQUENCE</scope>
    <source>
        <strain evidence="14">Brora</strain>
    </source>
</reference>
<dbReference type="HOGENOM" id="CLU_452940_0_0_1"/>
<keyword evidence="6" id="KW-0297">G-protein coupled receptor</keyword>
<comment type="similarity">
    <text evidence="2">Belongs to the G-protein coupled receptor 1 family.</text>
</comment>
<sequence>METTTSAYRDITVILIINATIIDTSKRSSTGDWAAVTGLVFLSIPTFAFNALLVGTIGSSVALKRIPFYLLLLSLGTIHLIDSTLNLAVSLAFAARVRSWPLGRTGCPLNAWTRLFVVVLLSFQLNHLLVDRVLAVRKATRYKRQVTCSRQTVAIAISWFVSFVYTLPVGFTGVVDTRPFPFRYSCDLTNAASSAYVKSVAILAFSLPLIVTCLCVLYLLLVFYKDRKASRSSVHALSDNVLRQPLLWSELQLTHVALAVFTSYVLLQLPAIVNSTVDSLSVVHPFTKIPIKSNNTDNNSTSSKYRILQEVFHSPPRDTAFAWFRYLEALIYPLIVLALRKDIRNKARVLLTFWKPHSSADLSPRRTPYLNSISREKTLKQSKPKKTRNKLAHYGTPVLFATSEGLYLRVTQDSALRAQSGGLRFWLESGMQPGSGGKKPQFVCHVCDVWDAFDDIEDLDESEDKEVESRASSGALQRQPLDVDGHTPSDADSGVGDAESEDELPRSFRMRAVRFEEVPHHIVGSPERLLPRPSTVARLPPISEVVTEPQNENVTRKGLYVKNKRPSRKNRKKTGWNTSTKAGDTWSVMPTGHHGTNRRYRLN</sequence>
<dbReference type="EnsemblMetazoa" id="SMAR005296-RA">
    <property type="protein sequence ID" value="SMAR005296-PA"/>
    <property type="gene ID" value="SMAR005296"/>
</dbReference>
<dbReference type="Gene3D" id="1.20.1070.10">
    <property type="entry name" value="Rhodopsin 7-helix transmembrane proteins"/>
    <property type="match status" value="1"/>
</dbReference>
<feature type="transmembrane region" description="Helical" evidence="11">
    <location>
        <begin position="195"/>
        <end position="224"/>
    </location>
</feature>
<evidence type="ECO:0000256" key="1">
    <source>
        <dbReference type="ARBA" id="ARBA00004651"/>
    </source>
</evidence>
<feature type="transmembrane region" description="Helical" evidence="11">
    <location>
        <begin position="245"/>
        <end position="267"/>
    </location>
</feature>
<keyword evidence="14" id="KW-1185">Reference proteome</keyword>
<dbReference type="GO" id="GO:0045202">
    <property type="term" value="C:synapse"/>
    <property type="evidence" value="ECO:0007669"/>
    <property type="project" value="GOC"/>
</dbReference>
<keyword evidence="8" id="KW-0675">Receptor</keyword>
<keyword evidence="9" id="KW-0807">Transducer</keyword>
<dbReference type="PROSITE" id="PS50262">
    <property type="entry name" value="G_PROTEIN_RECEP_F1_2"/>
    <property type="match status" value="1"/>
</dbReference>
<evidence type="ECO:0000256" key="2">
    <source>
        <dbReference type="ARBA" id="ARBA00010663"/>
    </source>
</evidence>
<reference evidence="13" key="2">
    <citation type="submission" date="2015-02" db="UniProtKB">
        <authorList>
            <consortium name="EnsemblMetazoa"/>
        </authorList>
    </citation>
    <scope>IDENTIFICATION</scope>
</reference>
<dbReference type="SUPFAM" id="SSF81321">
    <property type="entry name" value="Family A G protein-coupled receptor-like"/>
    <property type="match status" value="1"/>
</dbReference>
<feature type="region of interest" description="Disordered" evidence="10">
    <location>
        <begin position="460"/>
        <end position="504"/>
    </location>
</feature>
<dbReference type="GO" id="GO:0030594">
    <property type="term" value="F:neurotransmitter receptor activity"/>
    <property type="evidence" value="ECO:0007669"/>
    <property type="project" value="TreeGrafter"/>
</dbReference>
<evidence type="ECO:0000256" key="10">
    <source>
        <dbReference type="SAM" id="MobiDB-lite"/>
    </source>
</evidence>